<dbReference type="PATRIC" id="fig|1212765.3.peg.257"/>
<organism evidence="1 2">
    <name type="scientific">Mycoplasma haematolamae (strain Purdue)</name>
    <dbReference type="NCBI Taxonomy" id="1212765"/>
    <lineage>
        <taxon>Bacteria</taxon>
        <taxon>Bacillati</taxon>
        <taxon>Mycoplasmatota</taxon>
        <taxon>Mollicutes</taxon>
        <taxon>Mycoplasmataceae</taxon>
        <taxon>Mycoplasma</taxon>
    </lineage>
</organism>
<evidence type="ECO:0000313" key="1">
    <source>
        <dbReference type="EMBL" id="AFO51807.1"/>
    </source>
</evidence>
<gene>
    <name evidence="1" type="ordered locus">MHLP_01135</name>
</gene>
<dbReference type="EMBL" id="CP003731">
    <property type="protein sequence ID" value="AFO51807.1"/>
    <property type="molecule type" value="Genomic_DNA"/>
</dbReference>
<accession>I7C5M0</accession>
<dbReference type="KEGG" id="mhl:MHLP_01135"/>
<dbReference type="Proteomes" id="UP000006502">
    <property type="component" value="Chromosome"/>
</dbReference>
<reference evidence="1 2" key="1">
    <citation type="journal article" date="2012" name="J. Bacteriol.">
        <title>Genome Sequence of "Candidatus Mycoplasma haemolamae" Strain Purdue, a Red Blood Cell Pathogen of Alpacas (Vicugna pacos) and Llamas (Lama glama).</title>
        <authorList>
            <person name="Guimaraes A.M."/>
            <person name="Toth B."/>
            <person name="Santos A.P."/>
            <person name="do Nascimento N.C."/>
            <person name="Kritchevsky J.E."/>
            <person name="Messick J.B."/>
        </authorList>
    </citation>
    <scope>NUCLEOTIDE SEQUENCE [LARGE SCALE GENOMIC DNA]</scope>
    <source>
        <strain evidence="1 2">Purdue</strain>
    </source>
</reference>
<keyword evidence="2" id="KW-1185">Reference proteome</keyword>
<dbReference type="AlphaFoldDB" id="I7C5M0"/>
<reference evidence="2" key="2">
    <citation type="submission" date="2012-07" db="EMBL/GenBank/DDBJ databases">
        <title>Complete genome sequence of 'Candidatus Mycoplasma haemolamae'.</title>
        <authorList>
            <person name="Guimaraes A.M.S."/>
            <person name="Toth B."/>
            <person name="Santos A.P."/>
            <person name="Nascimento N.C."/>
            <person name="Sojka J.E."/>
            <person name="Messick J.B."/>
        </authorList>
    </citation>
    <scope>NUCLEOTIDE SEQUENCE [LARGE SCALE GENOMIC DNA]</scope>
    <source>
        <strain evidence="2">Purdue</strain>
    </source>
</reference>
<name>I7C5M0_MYCHA</name>
<proteinExistence type="predicted"/>
<evidence type="ECO:0000313" key="2">
    <source>
        <dbReference type="Proteomes" id="UP000006502"/>
    </source>
</evidence>
<dbReference type="HOGENOM" id="CLU_136753_0_0_14"/>
<dbReference type="STRING" id="1212765.MHLP_01135"/>
<protein>
    <submittedName>
        <fullName evidence="1">Uncharacterized protein</fullName>
    </submittedName>
</protein>
<sequence>MFNKVVLGIAGLGTTAGIGTAVALPIFNSVSDSLNTFPAKPSEEKDLDLWEKGANFEMKLTKGSVSSGAYLKCDKKQGYYTYFRFQDQEGQRVLNLICDYVEEKKDIKVTEDNFGTYSVKVACNQPSDVGDLKKYECTVTTTKQEMQLKIYGDQAKLALYW</sequence>